<keyword evidence="3" id="KW-1185">Reference proteome</keyword>
<accession>A0A4R7ZB46</accession>
<dbReference type="RefSeq" id="WP_134171449.1">
    <property type="nucleotide sequence ID" value="NZ_SODD01000088.1"/>
</dbReference>
<dbReference type="Proteomes" id="UP000294743">
    <property type="component" value="Unassembled WGS sequence"/>
</dbReference>
<dbReference type="InterPro" id="IPR027417">
    <property type="entry name" value="P-loop_NTPase"/>
</dbReference>
<proteinExistence type="predicted"/>
<name>A0A4R7ZB46_9FIRM</name>
<protein>
    <recommendedName>
        <fullName evidence="4">KAP-like P-loop domain-containing protein</fullName>
    </recommendedName>
</protein>
<dbReference type="EMBL" id="SODD01000088">
    <property type="protein sequence ID" value="TDW07421.1"/>
    <property type="molecule type" value="Genomic_DNA"/>
</dbReference>
<dbReference type="SUPFAM" id="SSF52540">
    <property type="entry name" value="P-loop containing nucleoside triphosphate hydrolases"/>
    <property type="match status" value="1"/>
</dbReference>
<dbReference type="Gene3D" id="3.40.50.300">
    <property type="entry name" value="P-loop containing nucleotide triphosphate hydrolases"/>
    <property type="match status" value="1"/>
</dbReference>
<feature type="coiled-coil region" evidence="1">
    <location>
        <begin position="36"/>
        <end position="63"/>
    </location>
</feature>
<evidence type="ECO:0000313" key="2">
    <source>
        <dbReference type="EMBL" id="TDW07421.1"/>
    </source>
</evidence>
<comment type="caution">
    <text evidence="2">The sequence shown here is derived from an EMBL/GenBank/DDBJ whole genome shotgun (WGS) entry which is preliminary data.</text>
</comment>
<evidence type="ECO:0008006" key="4">
    <source>
        <dbReference type="Google" id="ProtNLM"/>
    </source>
</evidence>
<sequence length="470" mass="54978">MKQIDLRKFSTQPVVVSNDQAMEKEYIFYEQVSATKKLFTSIAKDWEETLKELKNEKKEPKGNYLISLIGERGTGKSSLLYTIKNVFEKENSLVLDIIDPGMFADEVPLIELVLSSILKNIEKVENNVNDEKFINLFNKIKNATETLGTVRISSNDAISKYTTCEVLDEYKESINFKTILFEIARDTIDLINEGMNKEYKTISILIDDLDLVSNIKIYQMLEDLRKYISSCFIVVIAYREKQLRDSVLQNIVLENNPLINYSKNDSLIKTNELFDQTSKYIEKLSPLATQVFLYNENELHHKPMKKILSSLKDDKSDVNNEMLKKILEEEETLEKWYYSFLRNHILLDLQPVDPREINEYTLPNNLRAVMDYLQFAIRMEDFVGEKDIAKRVRIVLNNIKIYDEYCSGRYSKIFSANLMDIIKNWELASIDTKNYKLYRSIYYLCNNLSSEDETAKQLSEIYENNIKIKA</sequence>
<reference evidence="2 3" key="1">
    <citation type="submission" date="2019-03" db="EMBL/GenBank/DDBJ databases">
        <title>Genomic Encyclopedia of Type Strains, Phase IV (KMG-IV): sequencing the most valuable type-strain genomes for metagenomic binning, comparative biology and taxonomic classification.</title>
        <authorList>
            <person name="Goeker M."/>
        </authorList>
    </citation>
    <scope>NUCLEOTIDE SEQUENCE [LARGE SCALE GENOMIC DNA]</scope>
    <source>
        <strain evidence="2 3">DSM 28867</strain>
    </source>
</reference>
<organism evidence="2 3">
    <name type="scientific">Breznakia blatticola</name>
    <dbReference type="NCBI Taxonomy" id="1754012"/>
    <lineage>
        <taxon>Bacteria</taxon>
        <taxon>Bacillati</taxon>
        <taxon>Bacillota</taxon>
        <taxon>Erysipelotrichia</taxon>
        <taxon>Erysipelotrichales</taxon>
        <taxon>Erysipelotrichaceae</taxon>
        <taxon>Breznakia</taxon>
    </lineage>
</organism>
<gene>
    <name evidence="2" type="ORF">EDD63_1881</name>
</gene>
<keyword evidence="1" id="KW-0175">Coiled coil</keyword>
<dbReference type="AlphaFoldDB" id="A0A4R7ZB46"/>
<dbReference type="OrthoDB" id="2016777at2"/>
<evidence type="ECO:0000313" key="3">
    <source>
        <dbReference type="Proteomes" id="UP000294743"/>
    </source>
</evidence>
<evidence type="ECO:0000256" key="1">
    <source>
        <dbReference type="SAM" id="Coils"/>
    </source>
</evidence>